<dbReference type="Proteomes" id="UP000739565">
    <property type="component" value="Unassembled WGS sequence"/>
</dbReference>
<dbReference type="Pfam" id="PF04430">
    <property type="entry name" value="DUF498"/>
    <property type="match status" value="1"/>
</dbReference>
<dbReference type="InterPro" id="IPR007523">
    <property type="entry name" value="NDUFAF3/AAMDC"/>
</dbReference>
<gene>
    <name evidence="1" type="ORF">KZZ10_08415</name>
</gene>
<accession>A0A953N896</accession>
<organism evidence="1 2">
    <name type="scientific">Zwartia hollandica</name>
    <dbReference type="NCBI Taxonomy" id="324606"/>
    <lineage>
        <taxon>Bacteria</taxon>
        <taxon>Pseudomonadati</taxon>
        <taxon>Pseudomonadota</taxon>
        <taxon>Betaproteobacteria</taxon>
        <taxon>Burkholderiales</taxon>
        <taxon>Alcaligenaceae</taxon>
        <taxon>Zwartia</taxon>
    </lineage>
</organism>
<evidence type="ECO:0000313" key="2">
    <source>
        <dbReference type="Proteomes" id="UP000739565"/>
    </source>
</evidence>
<dbReference type="PANTHER" id="PTHR21192">
    <property type="entry name" value="NUCLEAR PROTEIN E3-3"/>
    <property type="match status" value="1"/>
</dbReference>
<dbReference type="Gene3D" id="3.40.1230.10">
    <property type="entry name" value="MTH938-like"/>
    <property type="match status" value="1"/>
</dbReference>
<reference evidence="1" key="1">
    <citation type="submission" date="2021-07" db="EMBL/GenBank/DDBJ databases">
        <title>New genus and species of the family Alcaligenaceae.</title>
        <authorList>
            <person name="Hahn M.W."/>
        </authorList>
    </citation>
    <scope>NUCLEOTIDE SEQUENCE</scope>
    <source>
        <strain evidence="1">LF4-65</strain>
    </source>
</reference>
<dbReference type="InterPro" id="IPR036748">
    <property type="entry name" value="MTH938-like_sf"/>
</dbReference>
<dbReference type="RefSeq" id="WP_259661083.1">
    <property type="nucleotide sequence ID" value="NZ_JAHXRI010000007.1"/>
</dbReference>
<dbReference type="EMBL" id="JAHXRI010000007">
    <property type="protein sequence ID" value="MBZ1350666.1"/>
    <property type="molecule type" value="Genomic_DNA"/>
</dbReference>
<dbReference type="SUPFAM" id="SSF64076">
    <property type="entry name" value="MTH938-like"/>
    <property type="match status" value="1"/>
</dbReference>
<evidence type="ECO:0008006" key="3">
    <source>
        <dbReference type="Google" id="ProtNLM"/>
    </source>
</evidence>
<dbReference type="AlphaFoldDB" id="A0A953N896"/>
<protein>
    <recommendedName>
        <fullName evidence="3">NADH dehydrogenase [ubiquinone] 1 alpha subcomplex assembly factor 3</fullName>
    </recommendedName>
</protein>
<name>A0A953N896_9BURK</name>
<proteinExistence type="predicted"/>
<sequence length="150" mass="16053">MKLHTDTNSALNTVTGYGDGFVEINQTRFNHAIAFGPLGAVEHWQAAAATDITTDLLLQAAKLRIAPLDPMAFLDATESNGLRLEGIRPEVLLVGTGNRQCMLSHTILLPLLQAGVGVECMSTQAAARTYNILMAEGRQVIAALLPENTI</sequence>
<dbReference type="PANTHER" id="PTHR21192:SF2">
    <property type="entry name" value="NADH DEHYDROGENASE [UBIQUINONE] 1 ALPHA SUBCOMPLEX ASSEMBLY FACTOR 3"/>
    <property type="match status" value="1"/>
</dbReference>
<comment type="caution">
    <text evidence="1">The sequence shown here is derived from an EMBL/GenBank/DDBJ whole genome shotgun (WGS) entry which is preliminary data.</text>
</comment>
<evidence type="ECO:0000313" key="1">
    <source>
        <dbReference type="EMBL" id="MBZ1350666.1"/>
    </source>
</evidence>
<keyword evidence="2" id="KW-1185">Reference proteome</keyword>